<dbReference type="Proteomes" id="UP001457282">
    <property type="component" value="Unassembled WGS sequence"/>
</dbReference>
<comment type="caution">
    <text evidence="2">The sequence shown here is derived from an EMBL/GenBank/DDBJ whole genome shotgun (WGS) entry which is preliminary data.</text>
</comment>
<feature type="compositionally biased region" description="Basic residues" evidence="1">
    <location>
        <begin position="359"/>
        <end position="375"/>
    </location>
</feature>
<organism evidence="2 3">
    <name type="scientific">Rubus argutus</name>
    <name type="common">Southern blackberry</name>
    <dbReference type="NCBI Taxonomy" id="59490"/>
    <lineage>
        <taxon>Eukaryota</taxon>
        <taxon>Viridiplantae</taxon>
        <taxon>Streptophyta</taxon>
        <taxon>Embryophyta</taxon>
        <taxon>Tracheophyta</taxon>
        <taxon>Spermatophyta</taxon>
        <taxon>Magnoliopsida</taxon>
        <taxon>eudicotyledons</taxon>
        <taxon>Gunneridae</taxon>
        <taxon>Pentapetalae</taxon>
        <taxon>rosids</taxon>
        <taxon>fabids</taxon>
        <taxon>Rosales</taxon>
        <taxon>Rosaceae</taxon>
        <taxon>Rosoideae</taxon>
        <taxon>Rosoideae incertae sedis</taxon>
        <taxon>Rubus</taxon>
    </lineage>
</organism>
<dbReference type="AlphaFoldDB" id="A0AAW1WZB1"/>
<feature type="region of interest" description="Disordered" evidence="1">
    <location>
        <begin position="345"/>
        <end position="375"/>
    </location>
</feature>
<evidence type="ECO:0000256" key="1">
    <source>
        <dbReference type="SAM" id="MobiDB-lite"/>
    </source>
</evidence>
<name>A0AAW1WZB1_RUBAR</name>
<dbReference type="EMBL" id="JBEDUW010000005">
    <property type="protein sequence ID" value="KAK9929993.1"/>
    <property type="molecule type" value="Genomic_DNA"/>
</dbReference>
<proteinExistence type="predicted"/>
<evidence type="ECO:0000313" key="2">
    <source>
        <dbReference type="EMBL" id="KAK9929993.1"/>
    </source>
</evidence>
<keyword evidence="3" id="KW-1185">Reference proteome</keyword>
<reference evidence="2 3" key="1">
    <citation type="journal article" date="2023" name="G3 (Bethesda)">
        <title>A chromosome-length genome assembly and annotation of blackberry (Rubus argutus, cv. 'Hillquist').</title>
        <authorList>
            <person name="Bruna T."/>
            <person name="Aryal R."/>
            <person name="Dudchenko O."/>
            <person name="Sargent D.J."/>
            <person name="Mead D."/>
            <person name="Buti M."/>
            <person name="Cavallini A."/>
            <person name="Hytonen T."/>
            <person name="Andres J."/>
            <person name="Pham M."/>
            <person name="Weisz D."/>
            <person name="Mascagni F."/>
            <person name="Usai G."/>
            <person name="Natali L."/>
            <person name="Bassil N."/>
            <person name="Fernandez G.E."/>
            <person name="Lomsadze A."/>
            <person name="Armour M."/>
            <person name="Olukolu B."/>
            <person name="Poorten T."/>
            <person name="Britton C."/>
            <person name="Davik J."/>
            <person name="Ashrafi H."/>
            <person name="Aiden E.L."/>
            <person name="Borodovsky M."/>
            <person name="Worthington M."/>
        </authorList>
    </citation>
    <scope>NUCLEOTIDE SEQUENCE [LARGE SCALE GENOMIC DNA]</scope>
    <source>
        <strain evidence="2">PI 553951</strain>
    </source>
</reference>
<accession>A0AAW1WZB1</accession>
<gene>
    <name evidence="2" type="ORF">M0R45_027054</name>
</gene>
<dbReference type="Gene3D" id="1.25.40.10">
    <property type="entry name" value="Tetratricopeptide repeat domain"/>
    <property type="match status" value="1"/>
</dbReference>
<protein>
    <submittedName>
        <fullName evidence="2">Uncharacterized protein</fullName>
    </submittedName>
</protein>
<evidence type="ECO:0000313" key="3">
    <source>
        <dbReference type="Proteomes" id="UP001457282"/>
    </source>
</evidence>
<dbReference type="InterPro" id="IPR011990">
    <property type="entry name" value="TPR-like_helical_dom_sf"/>
</dbReference>
<dbReference type="SUPFAM" id="SSF48452">
    <property type="entry name" value="TPR-like"/>
    <property type="match status" value="1"/>
</dbReference>
<sequence length="375" mass="41956">MPANSALYLLRRKSRRDPVSFASTVKFPQRPFSRSSASFFALTRSLTHSPCLDRLGADSATQSGVLNFGGSGGPMEELISMLDWFHQLTGLPWNIKFLKKMWIIIICFKTSSGRKVLFGLLSEEQLKSQLSTLPTMPIFLIGCVFLRKFPLAYIVLQGSLVYWVTNSLLNIVQELALNYPCVRAKLGLPDKNNSKGTGILSLASPMESKMTCAQVLSPRDLSNLSIKLLSEGHKERALHLLKLALEKDPEYRAITKLFIAGHPTEVVDIDNLILASQWAGVAHIRQGKIAERIQARYFDGLLMLASALSNVGRKDEALKNLRLAAAYIPAYNEYLEQCENEDDSVVSGKRKIQQDRKRLGNKKRDKKKKSNIMSV</sequence>